<sequence>MADDSAADTSPPVVTPDGATAEAPEAAANPAAPPAAALPAGKAGRKRVLALHGNGANSNIMRWQTDMLRSLAGDHFEWEFLDGDEEWTWENAGNSYTDPASAPDGRHNPQPIFMIGVSQGMPFRGWHQVRCDDNSADRHAMQKLFDPKTPFYSNDQLDNSVERVMEHMKANGPYDIVLAFSSGTVVVNIIAGLFRERGEELPWGLTVFFSSVRPRDEKYARLFKEPFTQQAVLVWGRKGKLGDFASQMGADWANQYSKKTVEKMYKNAVVMEHSGGHELPRSGNVEKNVCKKVVKEMFKYCGIATKVE</sequence>
<evidence type="ECO:0000256" key="1">
    <source>
        <dbReference type="ARBA" id="ARBA00022801"/>
    </source>
</evidence>
<dbReference type="GO" id="GO:0005737">
    <property type="term" value="C:cytoplasm"/>
    <property type="evidence" value="ECO:0007669"/>
    <property type="project" value="TreeGrafter"/>
</dbReference>
<dbReference type="InterPro" id="IPR029058">
    <property type="entry name" value="AB_hydrolase_fold"/>
</dbReference>
<dbReference type="EMBL" id="HBGE01019484">
    <property type="protein sequence ID" value="CAD9109565.1"/>
    <property type="molecule type" value="Transcribed_RNA"/>
</dbReference>
<keyword evidence="1" id="KW-0378">Hydrolase</keyword>
<name>A0A7S1LP48_ALECA</name>
<feature type="compositionally biased region" description="Low complexity" evidence="2">
    <location>
        <begin position="19"/>
        <end position="39"/>
    </location>
</feature>
<dbReference type="Pfam" id="PF03959">
    <property type="entry name" value="FSH1"/>
    <property type="match status" value="1"/>
</dbReference>
<dbReference type="SUPFAM" id="SSF53474">
    <property type="entry name" value="alpha/beta-Hydrolases"/>
    <property type="match status" value="1"/>
</dbReference>
<protein>
    <recommendedName>
        <fullName evidence="3">Serine hydrolase domain-containing protein</fullName>
    </recommendedName>
</protein>
<evidence type="ECO:0000313" key="4">
    <source>
        <dbReference type="EMBL" id="CAD9109565.1"/>
    </source>
</evidence>
<gene>
    <name evidence="4" type="ORF">ACAT0790_LOCUS11682</name>
</gene>
<dbReference type="PANTHER" id="PTHR48070:SF6">
    <property type="entry name" value="ESTERASE OVCA2"/>
    <property type="match status" value="1"/>
</dbReference>
<feature type="domain" description="Serine hydrolase" evidence="3">
    <location>
        <begin position="46"/>
        <end position="285"/>
    </location>
</feature>
<evidence type="ECO:0000256" key="2">
    <source>
        <dbReference type="SAM" id="MobiDB-lite"/>
    </source>
</evidence>
<dbReference type="GO" id="GO:0016787">
    <property type="term" value="F:hydrolase activity"/>
    <property type="evidence" value="ECO:0007669"/>
    <property type="project" value="UniProtKB-KW"/>
</dbReference>
<proteinExistence type="predicted"/>
<reference evidence="4" key="1">
    <citation type="submission" date="2021-01" db="EMBL/GenBank/DDBJ databases">
        <authorList>
            <person name="Corre E."/>
            <person name="Pelletier E."/>
            <person name="Niang G."/>
            <person name="Scheremetjew M."/>
            <person name="Finn R."/>
            <person name="Kale V."/>
            <person name="Holt S."/>
            <person name="Cochrane G."/>
            <person name="Meng A."/>
            <person name="Brown T."/>
            <person name="Cohen L."/>
        </authorList>
    </citation>
    <scope>NUCLEOTIDE SEQUENCE</scope>
    <source>
        <strain evidence="4">OF101</strain>
    </source>
</reference>
<dbReference type="AlphaFoldDB" id="A0A7S1LP48"/>
<dbReference type="InterPro" id="IPR005645">
    <property type="entry name" value="FSH-like_dom"/>
</dbReference>
<accession>A0A7S1LP48</accession>
<dbReference type="Gene3D" id="3.40.50.1820">
    <property type="entry name" value="alpha/beta hydrolase"/>
    <property type="match status" value="1"/>
</dbReference>
<feature type="region of interest" description="Disordered" evidence="2">
    <location>
        <begin position="1"/>
        <end position="39"/>
    </location>
</feature>
<organism evidence="4">
    <name type="scientific">Alexandrium catenella</name>
    <name type="common">Red tide dinoflagellate</name>
    <name type="synonym">Gonyaulax catenella</name>
    <dbReference type="NCBI Taxonomy" id="2925"/>
    <lineage>
        <taxon>Eukaryota</taxon>
        <taxon>Sar</taxon>
        <taxon>Alveolata</taxon>
        <taxon>Dinophyceae</taxon>
        <taxon>Gonyaulacales</taxon>
        <taxon>Pyrocystaceae</taxon>
        <taxon>Alexandrium</taxon>
    </lineage>
</organism>
<dbReference type="PANTHER" id="PTHR48070">
    <property type="entry name" value="ESTERASE OVCA2"/>
    <property type="match status" value="1"/>
</dbReference>
<dbReference type="InterPro" id="IPR050593">
    <property type="entry name" value="LovG"/>
</dbReference>
<evidence type="ECO:0000259" key="3">
    <source>
        <dbReference type="Pfam" id="PF03959"/>
    </source>
</evidence>
<dbReference type="GO" id="GO:0005634">
    <property type="term" value="C:nucleus"/>
    <property type="evidence" value="ECO:0007669"/>
    <property type="project" value="TreeGrafter"/>
</dbReference>